<evidence type="ECO:0000313" key="10">
    <source>
        <dbReference type="Proteomes" id="UP001189429"/>
    </source>
</evidence>
<protein>
    <recommendedName>
        <fullName evidence="11">Sodium-dependent phosphate transport protein 2B</fullName>
    </recommendedName>
</protein>
<evidence type="ECO:0000256" key="6">
    <source>
        <dbReference type="ARBA" id="ARBA00023136"/>
    </source>
</evidence>
<comment type="similarity">
    <text evidence="2">Belongs to the SLC34A transporter family.</text>
</comment>
<evidence type="ECO:0000256" key="8">
    <source>
        <dbReference type="SAM" id="Phobius"/>
    </source>
</evidence>
<dbReference type="EMBL" id="CAUYUJ010019026">
    <property type="protein sequence ID" value="CAK0888096.1"/>
    <property type="molecule type" value="Genomic_DNA"/>
</dbReference>
<evidence type="ECO:0008006" key="11">
    <source>
        <dbReference type="Google" id="ProtNLM"/>
    </source>
</evidence>
<feature type="region of interest" description="Disordered" evidence="7">
    <location>
        <begin position="9"/>
        <end position="65"/>
    </location>
</feature>
<dbReference type="PANTHER" id="PTHR10010:SF46">
    <property type="entry name" value="SODIUM-DEPENDENT PHOSPHATE TRANSPORT PROTEIN 2B"/>
    <property type="match status" value="1"/>
</dbReference>
<reference evidence="9" key="1">
    <citation type="submission" date="2023-10" db="EMBL/GenBank/DDBJ databases">
        <authorList>
            <person name="Chen Y."/>
            <person name="Shah S."/>
            <person name="Dougan E. K."/>
            <person name="Thang M."/>
            <person name="Chan C."/>
        </authorList>
    </citation>
    <scope>NUCLEOTIDE SEQUENCE [LARGE SCALE GENOMIC DNA]</scope>
</reference>
<evidence type="ECO:0000256" key="1">
    <source>
        <dbReference type="ARBA" id="ARBA00004651"/>
    </source>
</evidence>
<comment type="subcellular location">
    <subcellularLocation>
        <location evidence="1">Cell membrane</location>
        <topology evidence="1">Multi-pass membrane protein</topology>
    </subcellularLocation>
</comment>
<feature type="transmembrane region" description="Helical" evidence="8">
    <location>
        <begin position="164"/>
        <end position="184"/>
    </location>
</feature>
<keyword evidence="6 8" id="KW-0472">Membrane</keyword>
<evidence type="ECO:0000256" key="3">
    <source>
        <dbReference type="ARBA" id="ARBA00022475"/>
    </source>
</evidence>
<evidence type="ECO:0000256" key="5">
    <source>
        <dbReference type="ARBA" id="ARBA00022989"/>
    </source>
</evidence>
<feature type="transmembrane region" description="Helical" evidence="8">
    <location>
        <begin position="81"/>
        <end position="105"/>
    </location>
</feature>
<comment type="caution">
    <text evidence="9">The sequence shown here is derived from an EMBL/GenBank/DDBJ whole genome shotgun (WGS) entry which is preliminary data.</text>
</comment>
<evidence type="ECO:0000256" key="2">
    <source>
        <dbReference type="ARBA" id="ARBA00005808"/>
    </source>
</evidence>
<evidence type="ECO:0000313" key="9">
    <source>
        <dbReference type="EMBL" id="CAK0888096.1"/>
    </source>
</evidence>
<keyword evidence="4 8" id="KW-0812">Transmembrane</keyword>
<feature type="transmembrane region" description="Helical" evidence="8">
    <location>
        <begin position="310"/>
        <end position="330"/>
    </location>
</feature>
<dbReference type="Pfam" id="PF02690">
    <property type="entry name" value="Na_Pi_cotrans"/>
    <property type="match status" value="1"/>
</dbReference>
<name>A0ABN9WN79_9DINO</name>
<dbReference type="Proteomes" id="UP001189429">
    <property type="component" value="Unassembled WGS sequence"/>
</dbReference>
<keyword evidence="5 8" id="KW-1133">Transmembrane helix</keyword>
<evidence type="ECO:0000256" key="4">
    <source>
        <dbReference type="ARBA" id="ARBA00022692"/>
    </source>
</evidence>
<feature type="compositionally biased region" description="Low complexity" evidence="7">
    <location>
        <begin position="14"/>
        <end position="23"/>
    </location>
</feature>
<organism evidence="9 10">
    <name type="scientific">Prorocentrum cordatum</name>
    <dbReference type="NCBI Taxonomy" id="2364126"/>
    <lineage>
        <taxon>Eukaryota</taxon>
        <taxon>Sar</taxon>
        <taxon>Alveolata</taxon>
        <taxon>Dinophyceae</taxon>
        <taxon>Prorocentrales</taxon>
        <taxon>Prorocentraceae</taxon>
        <taxon>Prorocentrum</taxon>
    </lineage>
</organism>
<evidence type="ECO:0000256" key="7">
    <source>
        <dbReference type="SAM" id="MobiDB-lite"/>
    </source>
</evidence>
<sequence length="335" mass="36077">MSMPFFFLHPAPPERSTSSSSPSQLAERGASIAGIGPHATASRDPAMSEDDKWAPKEMQSSELAWSDRTGPQKVLHVTVQFLKAVVVIGLLYVFIVSLGVMGNAFQIIGGPTAGRTFRNSKIFDNPFAGCSLGILATVLVQSSSTSTSIIISMTAAMLMEPENAIYMIMGANVGTSVTNTIVSLSHVGDKDEYRRAFAGATVHDCFNLLTVSFMLPLEYFTHVLYRIGNGIVTAAGIEEDQQKAAKVDFIKKITSPITQRIVQLDKKLVTKVAEAGSQEELDDLLAQSMIKNSRTTINHMFLDTPMSDSLAGWLLLVVSLVMLSTTLIHGGGSCL</sequence>
<keyword evidence="3" id="KW-1003">Cell membrane</keyword>
<dbReference type="InterPro" id="IPR003841">
    <property type="entry name" value="Na/Pi_transpt"/>
</dbReference>
<accession>A0ABN9WN79</accession>
<proteinExistence type="inferred from homology"/>
<feature type="transmembrane region" description="Helical" evidence="8">
    <location>
        <begin position="126"/>
        <end position="144"/>
    </location>
</feature>
<dbReference type="PANTHER" id="PTHR10010">
    <property type="entry name" value="SOLUTE CARRIER FAMILY 34 SODIUM PHOSPHATE , MEMBER 2-RELATED"/>
    <property type="match status" value="1"/>
</dbReference>
<gene>
    <name evidence="9" type="ORF">PCOR1329_LOCUS68945</name>
</gene>
<keyword evidence="10" id="KW-1185">Reference proteome</keyword>